<keyword evidence="3" id="KW-1185">Reference proteome</keyword>
<feature type="compositionally biased region" description="Basic and acidic residues" evidence="1">
    <location>
        <begin position="265"/>
        <end position="282"/>
    </location>
</feature>
<protein>
    <submittedName>
        <fullName evidence="2">Uncharacterized protein</fullName>
    </submittedName>
</protein>
<feature type="compositionally biased region" description="Low complexity" evidence="1">
    <location>
        <begin position="155"/>
        <end position="184"/>
    </location>
</feature>
<dbReference type="Gene3D" id="3.40.30.10">
    <property type="entry name" value="Glutaredoxin"/>
    <property type="match status" value="1"/>
</dbReference>
<evidence type="ECO:0000313" key="2">
    <source>
        <dbReference type="EMBL" id="PNW73550.1"/>
    </source>
</evidence>
<dbReference type="RefSeq" id="XP_042917193.1">
    <property type="nucleotide sequence ID" value="XM_043069218.1"/>
</dbReference>
<sequence length="392" mass="41529">MNAKYEDVDFWRGVLSEEDRRRASPEVQARFEAAETDTSLRCWMDVASEVQREVLLDAGVPPHDVTRALALMRAAPYRHPELQPLCVYHRATRISKQGSCRQGDTLPPMPLLRLVAAAGSGGGAGGEAGGPVLQEADLISVCRPHDTHLLVAAAGGSSNSSSAGGDAEAGAAAAEGGDSSTSASSGGGGGNSEIGAARLSASVALVYIAEAHAEDEWPVRSSRYNGGRGPVCLRQSATSAQRAAHAAAFAAAFGLLPGPQPPAGRRCEEAQVAARRADKSGKAEQGQKQGCKRPAAELGQDNQEEKEEEEEEEEEQEQERGEDAPCPHEALLPVFVDPAEREPFSAALAPWPARYYAFEVPSRKLVFVSQPSDAADVDLAPLTRWMMRQGLV</sequence>
<dbReference type="GeneID" id="66055885"/>
<reference evidence="2 3" key="1">
    <citation type="journal article" date="2007" name="Science">
        <title>The Chlamydomonas genome reveals the evolution of key animal and plant functions.</title>
        <authorList>
            <person name="Merchant S.S."/>
            <person name="Prochnik S.E."/>
            <person name="Vallon O."/>
            <person name="Harris E.H."/>
            <person name="Karpowicz S.J."/>
            <person name="Witman G.B."/>
            <person name="Terry A."/>
            <person name="Salamov A."/>
            <person name="Fritz-Laylin L.K."/>
            <person name="Marechal-Drouard L."/>
            <person name="Marshall W.F."/>
            <person name="Qu L.H."/>
            <person name="Nelson D.R."/>
            <person name="Sanderfoot A.A."/>
            <person name="Spalding M.H."/>
            <person name="Kapitonov V.V."/>
            <person name="Ren Q."/>
            <person name="Ferris P."/>
            <person name="Lindquist E."/>
            <person name="Shapiro H."/>
            <person name="Lucas S.M."/>
            <person name="Grimwood J."/>
            <person name="Schmutz J."/>
            <person name="Cardol P."/>
            <person name="Cerutti H."/>
            <person name="Chanfreau G."/>
            <person name="Chen C.L."/>
            <person name="Cognat V."/>
            <person name="Croft M.T."/>
            <person name="Dent R."/>
            <person name="Dutcher S."/>
            <person name="Fernandez E."/>
            <person name="Fukuzawa H."/>
            <person name="Gonzalez-Ballester D."/>
            <person name="Gonzalez-Halphen D."/>
            <person name="Hallmann A."/>
            <person name="Hanikenne M."/>
            <person name="Hippler M."/>
            <person name="Inwood W."/>
            <person name="Jabbari K."/>
            <person name="Kalanon M."/>
            <person name="Kuras R."/>
            <person name="Lefebvre P.A."/>
            <person name="Lemaire S.D."/>
            <person name="Lobanov A.V."/>
            <person name="Lohr M."/>
            <person name="Manuell A."/>
            <person name="Meier I."/>
            <person name="Mets L."/>
            <person name="Mittag M."/>
            <person name="Mittelmeier T."/>
            <person name="Moroney J.V."/>
            <person name="Moseley J."/>
            <person name="Napoli C."/>
            <person name="Nedelcu A.M."/>
            <person name="Niyogi K."/>
            <person name="Novoselov S.V."/>
            <person name="Paulsen I.T."/>
            <person name="Pazour G."/>
            <person name="Purton S."/>
            <person name="Ral J.P."/>
            <person name="Riano-Pachon D.M."/>
            <person name="Riekhof W."/>
            <person name="Rymarquis L."/>
            <person name="Schroda M."/>
            <person name="Stern D."/>
            <person name="Umen J."/>
            <person name="Willows R."/>
            <person name="Wilson N."/>
            <person name="Zimmer S.L."/>
            <person name="Allmer J."/>
            <person name="Balk J."/>
            <person name="Bisova K."/>
            <person name="Chen C.J."/>
            <person name="Elias M."/>
            <person name="Gendler K."/>
            <person name="Hauser C."/>
            <person name="Lamb M.R."/>
            <person name="Ledford H."/>
            <person name="Long J.C."/>
            <person name="Minagawa J."/>
            <person name="Page M.D."/>
            <person name="Pan J."/>
            <person name="Pootakham W."/>
            <person name="Roje S."/>
            <person name="Rose A."/>
            <person name="Stahlberg E."/>
            <person name="Terauchi A.M."/>
            <person name="Yang P."/>
            <person name="Ball S."/>
            <person name="Bowler C."/>
            <person name="Dieckmann C.L."/>
            <person name="Gladyshev V.N."/>
            <person name="Green P."/>
            <person name="Jorgensen R."/>
            <person name="Mayfield S."/>
            <person name="Mueller-Roeber B."/>
            <person name="Rajamani S."/>
            <person name="Sayre R.T."/>
            <person name="Brokstein P."/>
            <person name="Dubchak I."/>
            <person name="Goodstein D."/>
            <person name="Hornick L."/>
            <person name="Huang Y.W."/>
            <person name="Jhaveri J."/>
            <person name="Luo Y."/>
            <person name="Martinez D."/>
            <person name="Ngau W.C."/>
            <person name="Otillar B."/>
            <person name="Poliakov A."/>
            <person name="Porter A."/>
            <person name="Szajkowski L."/>
            <person name="Werner G."/>
            <person name="Zhou K."/>
            <person name="Grigoriev I.V."/>
            <person name="Rokhsar D.S."/>
            <person name="Grossman A.R."/>
        </authorList>
    </citation>
    <scope>NUCLEOTIDE SEQUENCE [LARGE SCALE GENOMIC DNA]</scope>
    <source>
        <strain evidence="3">CC-503</strain>
    </source>
</reference>
<gene>
    <name evidence="2" type="ORF">CHLRE_13g563650v5</name>
</gene>
<organism evidence="2 3">
    <name type="scientific">Chlamydomonas reinhardtii</name>
    <name type="common">Chlamydomonas smithii</name>
    <dbReference type="NCBI Taxonomy" id="3055"/>
    <lineage>
        <taxon>Eukaryota</taxon>
        <taxon>Viridiplantae</taxon>
        <taxon>Chlorophyta</taxon>
        <taxon>core chlorophytes</taxon>
        <taxon>Chlorophyceae</taxon>
        <taxon>CS clade</taxon>
        <taxon>Chlamydomonadales</taxon>
        <taxon>Chlamydomonadaceae</taxon>
        <taxon>Chlamydomonas</taxon>
    </lineage>
</organism>
<dbReference type="Gramene" id="PNW73550">
    <property type="protein sequence ID" value="PNW73550"/>
    <property type="gene ID" value="CHLRE_13g563650v5"/>
</dbReference>
<dbReference type="AlphaFoldDB" id="A0A2K3CZ33"/>
<feature type="region of interest" description="Disordered" evidence="1">
    <location>
        <begin position="259"/>
        <end position="328"/>
    </location>
</feature>
<dbReference type="EMBL" id="CM008974">
    <property type="protein sequence ID" value="PNW73550.1"/>
    <property type="molecule type" value="Genomic_DNA"/>
</dbReference>
<feature type="compositionally biased region" description="Acidic residues" evidence="1">
    <location>
        <begin position="302"/>
        <end position="317"/>
    </location>
</feature>
<evidence type="ECO:0000313" key="3">
    <source>
        <dbReference type="Proteomes" id="UP000006906"/>
    </source>
</evidence>
<dbReference type="ExpressionAtlas" id="A0A2K3CZ33">
    <property type="expression patterns" value="baseline and differential"/>
</dbReference>
<dbReference type="Proteomes" id="UP000006906">
    <property type="component" value="Chromosome 13"/>
</dbReference>
<dbReference type="OrthoDB" id="545742at2759"/>
<dbReference type="InParanoid" id="A0A2K3CZ33"/>
<dbReference type="KEGG" id="cre:CHLRE_13g563650v5"/>
<feature type="region of interest" description="Disordered" evidence="1">
    <location>
        <begin position="155"/>
        <end position="190"/>
    </location>
</feature>
<name>A0A2K3CZ33_CHLRE</name>
<proteinExistence type="predicted"/>
<evidence type="ECO:0000256" key="1">
    <source>
        <dbReference type="SAM" id="MobiDB-lite"/>
    </source>
</evidence>
<accession>A0A2K3CZ33</accession>